<dbReference type="GO" id="GO:0050532">
    <property type="term" value="F:2-phosphosulfolactate phosphatase activity"/>
    <property type="evidence" value="ECO:0007669"/>
    <property type="project" value="UniProtKB-EC"/>
</dbReference>
<dbReference type="InterPro" id="IPR036702">
    <property type="entry name" value="ComB-like_sf"/>
</dbReference>
<dbReference type="STRING" id="1441095.AM592_22565"/>
<reference evidence="8 9" key="2">
    <citation type="journal article" date="2016" name="Int. J. Syst. Evol. Microbiol.">
        <title>Bacillus gobiensis sp. nov., isolated from a soil sample.</title>
        <authorList>
            <person name="Liu B."/>
            <person name="Liu G.H."/>
            <person name="Cetin S."/>
            <person name="Schumann P."/>
            <person name="Pan Z.Z."/>
            <person name="Chen Q.Q."/>
        </authorList>
    </citation>
    <scope>NUCLEOTIDE SEQUENCE [LARGE SCALE GENOMIC DNA]</scope>
    <source>
        <strain evidence="8 9">FJAT-4402</strain>
    </source>
</reference>
<evidence type="ECO:0000313" key="8">
    <source>
        <dbReference type="EMBL" id="ALC83968.1"/>
    </source>
</evidence>
<accession>A0A0M4FY15</accession>
<dbReference type="Gene3D" id="3.90.1560.10">
    <property type="entry name" value="ComB-like"/>
    <property type="match status" value="1"/>
</dbReference>
<dbReference type="PANTHER" id="PTHR37311">
    <property type="entry name" value="2-PHOSPHOSULFOLACTATE PHOSPHATASE-RELATED"/>
    <property type="match status" value="1"/>
</dbReference>
<dbReference type="SUPFAM" id="SSF142823">
    <property type="entry name" value="ComB-like"/>
    <property type="match status" value="1"/>
</dbReference>
<comment type="cofactor">
    <cofactor evidence="1">
        <name>Mg(2+)</name>
        <dbReference type="ChEBI" id="CHEBI:18420"/>
    </cofactor>
</comment>
<dbReference type="EC" id="3.1.3.71" evidence="3"/>
<gene>
    <name evidence="8" type="ORF">AM592_22565</name>
</gene>
<dbReference type="EMBL" id="CP012600">
    <property type="protein sequence ID" value="ALC83968.1"/>
    <property type="molecule type" value="Genomic_DNA"/>
</dbReference>
<proteinExistence type="inferred from homology"/>
<comment type="catalytic activity">
    <reaction evidence="7">
        <text>(2R)-O-phospho-3-sulfolactate + H2O = (2R)-3-sulfolactate + phosphate</text>
        <dbReference type="Rhea" id="RHEA:23416"/>
        <dbReference type="ChEBI" id="CHEBI:15377"/>
        <dbReference type="ChEBI" id="CHEBI:15597"/>
        <dbReference type="ChEBI" id="CHEBI:43474"/>
        <dbReference type="ChEBI" id="CHEBI:58738"/>
        <dbReference type="EC" id="3.1.3.71"/>
    </reaction>
</comment>
<keyword evidence="5" id="KW-0378">Hydrolase</keyword>
<dbReference type="RefSeq" id="WP_053605855.1">
    <property type="nucleotide sequence ID" value="NZ_CP012600.1"/>
</dbReference>
<evidence type="ECO:0000256" key="6">
    <source>
        <dbReference type="ARBA" id="ARBA00022842"/>
    </source>
</evidence>
<comment type="similarity">
    <text evidence="2">Belongs to the ComB family.</text>
</comment>
<dbReference type="PATRIC" id="fig|1441095.3.peg.4992"/>
<organism evidence="8 9">
    <name type="scientific">Bacillus gobiensis</name>
    <dbReference type="NCBI Taxonomy" id="1441095"/>
    <lineage>
        <taxon>Bacteria</taxon>
        <taxon>Bacillati</taxon>
        <taxon>Bacillota</taxon>
        <taxon>Bacilli</taxon>
        <taxon>Bacillales</taxon>
        <taxon>Bacillaceae</taxon>
        <taxon>Bacillus</taxon>
    </lineage>
</organism>
<keyword evidence="9" id="KW-1185">Reference proteome</keyword>
<dbReference type="AlphaFoldDB" id="A0A0M4FY15"/>
<dbReference type="GO" id="GO:0050545">
    <property type="term" value="F:sulfopyruvate decarboxylase activity"/>
    <property type="evidence" value="ECO:0007669"/>
    <property type="project" value="TreeGrafter"/>
</dbReference>
<evidence type="ECO:0000256" key="5">
    <source>
        <dbReference type="ARBA" id="ARBA00022801"/>
    </source>
</evidence>
<dbReference type="OrthoDB" id="4913at2"/>
<evidence type="ECO:0000256" key="1">
    <source>
        <dbReference type="ARBA" id="ARBA00001946"/>
    </source>
</evidence>
<dbReference type="Proteomes" id="UP000067625">
    <property type="component" value="Chromosome"/>
</dbReference>
<keyword evidence="6" id="KW-0460">Magnesium</keyword>
<evidence type="ECO:0000256" key="7">
    <source>
        <dbReference type="ARBA" id="ARBA00033711"/>
    </source>
</evidence>
<dbReference type="InterPro" id="IPR005238">
    <property type="entry name" value="ComB-like"/>
</dbReference>
<evidence type="ECO:0000313" key="9">
    <source>
        <dbReference type="Proteomes" id="UP000067625"/>
    </source>
</evidence>
<dbReference type="PANTHER" id="PTHR37311:SF1">
    <property type="entry name" value="2-PHOSPHOSULFOLACTATE PHOSPHATASE-RELATED"/>
    <property type="match status" value="1"/>
</dbReference>
<dbReference type="GO" id="GO:0000287">
    <property type="term" value="F:magnesium ion binding"/>
    <property type="evidence" value="ECO:0007669"/>
    <property type="project" value="InterPro"/>
</dbReference>
<evidence type="ECO:0000256" key="2">
    <source>
        <dbReference type="ARBA" id="ARBA00009997"/>
    </source>
</evidence>
<name>A0A0M4FY15_9BACI</name>
<evidence type="ECO:0000256" key="3">
    <source>
        <dbReference type="ARBA" id="ARBA00012953"/>
    </source>
</evidence>
<reference evidence="9" key="1">
    <citation type="submission" date="2015-08" db="EMBL/GenBank/DDBJ databases">
        <title>Genome sequencing project for genomic taxonomy and phylogenomics of Bacillus-like bacteria.</title>
        <authorList>
            <person name="Liu B."/>
            <person name="Wang J."/>
            <person name="Zhu Y."/>
            <person name="Liu G."/>
            <person name="Chen Q."/>
            <person name="Chen Z."/>
            <person name="Lan J."/>
            <person name="Che J."/>
            <person name="Ge C."/>
            <person name="Shi H."/>
            <person name="Pan Z."/>
            <person name="Liu X."/>
        </authorList>
    </citation>
    <scope>NUCLEOTIDE SEQUENCE [LARGE SCALE GENOMIC DNA]</scope>
    <source>
        <strain evidence="9">FJAT-4402</strain>
    </source>
</reference>
<protein>
    <recommendedName>
        <fullName evidence="4">Probable 2-phosphosulfolactate phosphatase</fullName>
        <ecNumber evidence="3">3.1.3.71</ecNumber>
    </recommendedName>
</protein>
<dbReference type="Pfam" id="PF04029">
    <property type="entry name" value="2-ph_phosp"/>
    <property type="match status" value="1"/>
</dbReference>
<sequence length="230" mass="25594">MPVTIYQGNHHVLSPSDINIVIDVIRAFTVAHYAFLEGVKEILLVQTQKEAFLLKEECPEYLLTGEVKGVGIEGFDFDNSPKRITQHQLKGKSLVQKTTNGVNATLRALAARHVFVTGFTNAKTTAEYVRSICGNPNTSVINIVASHPTGDDDLACADYIKGIILDNQSITAPETIARIKNSSVAEKFFDRENPLFDEEDISYCTKEIPGNFVMRVNQERKVPTIERVVR</sequence>
<evidence type="ECO:0000256" key="4">
    <source>
        <dbReference type="ARBA" id="ARBA00021948"/>
    </source>
</evidence>